<feature type="transmembrane region" description="Helical" evidence="1">
    <location>
        <begin position="68"/>
        <end position="88"/>
    </location>
</feature>
<evidence type="ECO:0000313" key="3">
    <source>
        <dbReference type="EMBL" id="PUZ28818.1"/>
    </source>
</evidence>
<dbReference type="Proteomes" id="UP000244450">
    <property type="component" value="Unassembled WGS sequence"/>
</dbReference>
<dbReference type="EMBL" id="QCYK01000001">
    <property type="protein sequence ID" value="PUZ28818.1"/>
    <property type="molecule type" value="Genomic_DNA"/>
</dbReference>
<proteinExistence type="predicted"/>
<dbReference type="AlphaFoldDB" id="A0A2T7BMB1"/>
<protein>
    <submittedName>
        <fullName evidence="3">VanZ family protein</fullName>
    </submittedName>
</protein>
<name>A0A2T7BMB1_9BACT</name>
<dbReference type="NCBIfam" id="NF037970">
    <property type="entry name" value="vanZ_1"/>
    <property type="match status" value="1"/>
</dbReference>
<keyword evidence="4" id="KW-1185">Reference proteome</keyword>
<reference evidence="3 4" key="1">
    <citation type="submission" date="2018-04" db="EMBL/GenBank/DDBJ databases">
        <title>Chitinophaga fuyangensis sp. nov., isolated from soil in a chemical factory.</title>
        <authorList>
            <person name="Chen K."/>
        </authorList>
    </citation>
    <scope>NUCLEOTIDE SEQUENCE [LARGE SCALE GENOMIC DNA]</scope>
    <source>
        <strain evidence="3 4">LY-1</strain>
    </source>
</reference>
<sequence length="127" mass="14672">MRSIRFYLPAIAWVLLILWVCTLPGKDIPNVGWWERFHPDKVVHFILFGMTVFLFALGNYWRKKRVSITNLVLLVLASAAYGLAIEYIQRYWAQGRSFDMTDFLADSLGALAGAVIFSWLFNRPKEA</sequence>
<feature type="transmembrane region" description="Helical" evidence="1">
    <location>
        <begin position="103"/>
        <end position="121"/>
    </location>
</feature>
<feature type="domain" description="VanZ-like" evidence="2">
    <location>
        <begin position="39"/>
        <end position="120"/>
    </location>
</feature>
<dbReference type="OrthoDB" id="1524985at2"/>
<comment type="caution">
    <text evidence="3">The sequence shown here is derived from an EMBL/GenBank/DDBJ whole genome shotgun (WGS) entry which is preliminary data.</text>
</comment>
<dbReference type="InterPro" id="IPR006976">
    <property type="entry name" value="VanZ-like"/>
</dbReference>
<organism evidence="3 4">
    <name type="scientific">Chitinophaga parva</name>
    <dbReference type="NCBI Taxonomy" id="2169414"/>
    <lineage>
        <taxon>Bacteria</taxon>
        <taxon>Pseudomonadati</taxon>
        <taxon>Bacteroidota</taxon>
        <taxon>Chitinophagia</taxon>
        <taxon>Chitinophagales</taxon>
        <taxon>Chitinophagaceae</taxon>
        <taxon>Chitinophaga</taxon>
    </lineage>
</organism>
<feature type="transmembrane region" description="Helical" evidence="1">
    <location>
        <begin position="41"/>
        <end position="61"/>
    </location>
</feature>
<dbReference type="Pfam" id="PF04892">
    <property type="entry name" value="VanZ"/>
    <property type="match status" value="1"/>
</dbReference>
<evidence type="ECO:0000259" key="2">
    <source>
        <dbReference type="Pfam" id="PF04892"/>
    </source>
</evidence>
<keyword evidence="1" id="KW-0472">Membrane</keyword>
<dbReference type="PANTHER" id="PTHR28008:SF1">
    <property type="entry name" value="DOMAIN PROTEIN, PUTATIVE (AFU_ORTHOLOGUE AFUA_3G10980)-RELATED"/>
    <property type="match status" value="1"/>
</dbReference>
<evidence type="ECO:0000313" key="4">
    <source>
        <dbReference type="Proteomes" id="UP000244450"/>
    </source>
</evidence>
<keyword evidence="1" id="KW-0812">Transmembrane</keyword>
<dbReference type="RefSeq" id="WP_108685457.1">
    <property type="nucleotide sequence ID" value="NZ_QCYK01000001.1"/>
</dbReference>
<keyword evidence="1" id="KW-1133">Transmembrane helix</keyword>
<gene>
    <name evidence="3" type="ORF">DCC81_04870</name>
</gene>
<accession>A0A2T7BMB1</accession>
<evidence type="ECO:0000256" key="1">
    <source>
        <dbReference type="SAM" id="Phobius"/>
    </source>
</evidence>
<dbReference type="PANTHER" id="PTHR28008">
    <property type="entry name" value="DOMAIN PROTEIN, PUTATIVE (AFU_ORTHOLOGUE AFUA_3G10980)-RELATED"/>
    <property type="match status" value="1"/>
</dbReference>